<name>A0A378W755_9MYCO</name>
<accession>A0A378W755</accession>
<proteinExistence type="predicted"/>
<protein>
    <submittedName>
        <fullName evidence="1">Uncharacterized protein</fullName>
    </submittedName>
</protein>
<reference evidence="1 2" key="1">
    <citation type="submission" date="2018-06" db="EMBL/GenBank/DDBJ databases">
        <authorList>
            <consortium name="Pathogen Informatics"/>
            <person name="Doyle S."/>
        </authorList>
    </citation>
    <scope>NUCLEOTIDE SEQUENCE [LARGE SCALE GENOMIC DNA]</scope>
    <source>
        <strain evidence="1 2">NCTC4524</strain>
    </source>
</reference>
<dbReference type="EMBL" id="UGQQ01000002">
    <property type="protein sequence ID" value="SUA28806.1"/>
    <property type="molecule type" value="Genomic_DNA"/>
</dbReference>
<dbReference type="AlphaFoldDB" id="A0A378W755"/>
<evidence type="ECO:0000313" key="2">
    <source>
        <dbReference type="Proteomes" id="UP000254945"/>
    </source>
</evidence>
<evidence type="ECO:0000313" key="1">
    <source>
        <dbReference type="EMBL" id="SUA28806.1"/>
    </source>
</evidence>
<sequence length="39" mass="3620">MKKFGIKAGVSTVIASGLAAAVLGLAGSASAPLLYTAGG</sequence>
<gene>
    <name evidence="1" type="ORF">NCTC4524_04789</name>
</gene>
<dbReference type="Proteomes" id="UP000254945">
    <property type="component" value="Unassembled WGS sequence"/>
</dbReference>
<organism evidence="1 2">
    <name type="scientific">Mycolicibacterium senegalense</name>
    <dbReference type="NCBI Taxonomy" id="1796"/>
    <lineage>
        <taxon>Bacteria</taxon>
        <taxon>Bacillati</taxon>
        <taxon>Actinomycetota</taxon>
        <taxon>Actinomycetes</taxon>
        <taxon>Mycobacteriales</taxon>
        <taxon>Mycobacteriaceae</taxon>
        <taxon>Mycolicibacterium</taxon>
    </lineage>
</organism>